<accession>A0A0N5CX08</accession>
<dbReference type="EMBL" id="UYYF01004309">
    <property type="protein sequence ID" value="VDN02072.1"/>
    <property type="molecule type" value="Genomic_DNA"/>
</dbReference>
<keyword evidence="2" id="KW-1185">Reference proteome</keyword>
<dbReference type="Proteomes" id="UP000276776">
    <property type="component" value="Unassembled WGS sequence"/>
</dbReference>
<dbReference type="STRING" id="103827.A0A0N5CX08"/>
<reference evidence="1 2" key="2">
    <citation type="submission" date="2018-11" db="EMBL/GenBank/DDBJ databases">
        <authorList>
            <consortium name="Pathogen Informatics"/>
        </authorList>
    </citation>
    <scope>NUCLEOTIDE SEQUENCE [LARGE SCALE GENOMIC DNA]</scope>
</reference>
<dbReference type="WBParaSite" id="TCLT_0000490501-mRNA-1">
    <property type="protein sequence ID" value="TCLT_0000490501-mRNA-1"/>
    <property type="gene ID" value="TCLT_0000490501"/>
</dbReference>
<dbReference type="AlphaFoldDB" id="A0A0N5CX08"/>
<evidence type="ECO:0000313" key="3">
    <source>
        <dbReference type="WBParaSite" id="TCLT_0000490501-mRNA-1"/>
    </source>
</evidence>
<sequence>MSVFLRGMRVGNGFTAHTMRFVKHFKELEIGWTHNTLRSQGVQEFVEEYLPHIRENNPHIKIRLHRTHVICDPFVIGIYEHCRTRKRRCDWKSKHQVLSCVEEMAVGGDFIKGRKRGVTTILPRGLQLWDTETLGHDVFKIYSKWKGDPSVPNQLASSNHPYLVIRKHA</sequence>
<dbReference type="OMA" id="TIGHDVF"/>
<name>A0A0N5CX08_THECL</name>
<gene>
    <name evidence="1" type="ORF">TCLT_LOCUS4894</name>
</gene>
<dbReference type="InterPro" id="IPR036249">
    <property type="entry name" value="Thioredoxin-like_sf"/>
</dbReference>
<proteinExistence type="predicted"/>
<evidence type="ECO:0000313" key="1">
    <source>
        <dbReference type="EMBL" id="VDN02072.1"/>
    </source>
</evidence>
<organism evidence="3">
    <name type="scientific">Thelazia callipaeda</name>
    <name type="common">Oriental eyeworm</name>
    <name type="synonym">Parasitic nematode</name>
    <dbReference type="NCBI Taxonomy" id="103827"/>
    <lineage>
        <taxon>Eukaryota</taxon>
        <taxon>Metazoa</taxon>
        <taxon>Ecdysozoa</taxon>
        <taxon>Nematoda</taxon>
        <taxon>Chromadorea</taxon>
        <taxon>Rhabditida</taxon>
        <taxon>Spirurina</taxon>
        <taxon>Spiruromorpha</taxon>
        <taxon>Thelazioidea</taxon>
        <taxon>Thelaziidae</taxon>
        <taxon>Thelazia</taxon>
    </lineage>
</organism>
<reference evidence="3" key="1">
    <citation type="submission" date="2017-02" db="UniProtKB">
        <authorList>
            <consortium name="WormBaseParasite"/>
        </authorList>
    </citation>
    <scope>IDENTIFICATION</scope>
</reference>
<dbReference type="OrthoDB" id="337270at2759"/>
<evidence type="ECO:0000313" key="2">
    <source>
        <dbReference type="Proteomes" id="UP000276776"/>
    </source>
</evidence>
<dbReference type="Gene3D" id="3.40.30.10">
    <property type="entry name" value="Glutaredoxin"/>
    <property type="match status" value="1"/>
</dbReference>
<protein>
    <submittedName>
        <fullName evidence="3">L51_S25_CI-B8 domain-containing protein</fullName>
    </submittedName>
</protein>
<dbReference type="SUPFAM" id="SSF52833">
    <property type="entry name" value="Thioredoxin-like"/>
    <property type="match status" value="1"/>
</dbReference>